<dbReference type="InterPro" id="IPR002563">
    <property type="entry name" value="Flavin_Rdtase-like_dom"/>
</dbReference>
<dbReference type="GO" id="GO:0010181">
    <property type="term" value="F:FMN binding"/>
    <property type="evidence" value="ECO:0007669"/>
    <property type="project" value="InterPro"/>
</dbReference>
<dbReference type="RefSeq" id="WP_128353646.1">
    <property type="nucleotide sequence ID" value="NZ_CP022987.1"/>
</dbReference>
<evidence type="ECO:0000256" key="1">
    <source>
        <dbReference type="ARBA" id="ARBA00008898"/>
    </source>
</evidence>
<dbReference type="OrthoDB" id="9792858at2"/>
<gene>
    <name evidence="4" type="ORF">CKA81_01095</name>
</gene>
<evidence type="ECO:0000313" key="4">
    <source>
        <dbReference type="EMBL" id="QAA92593.1"/>
    </source>
</evidence>
<dbReference type="InterPro" id="IPR050268">
    <property type="entry name" value="NADH-dep_flavin_reductase"/>
</dbReference>
<accession>A0A410G8H2</accession>
<comment type="similarity">
    <text evidence="1">Belongs to the non-flavoprotein flavin reductase family.</text>
</comment>
<dbReference type="PANTHER" id="PTHR30466">
    <property type="entry name" value="FLAVIN REDUCTASE"/>
    <property type="match status" value="1"/>
</dbReference>
<keyword evidence="2" id="KW-0560">Oxidoreductase</keyword>
<keyword evidence="5" id="KW-1185">Reference proteome</keyword>
<sequence>MTAIPPDFDARFFRSALGRFATGVTIVTTEAAPGQPLGLTISSFNSVSLDPPLVLWTLSKKASSLPYFQKAERYVVHVLAATQLHLAKRFAQGAQATRFAGLALGRAPGGTLMLDDPDCAAWFECFNVTQHEAGDHLIFIGQVERCHRSFHQPLVYHAGDFDLTPSTEPLSSN</sequence>
<dbReference type="AlphaFoldDB" id="A0A410G8H2"/>
<organism evidence="4 5">
    <name type="scientific">Pollutimonas thiosulfatoxidans</name>
    <dbReference type="NCBI Taxonomy" id="2028345"/>
    <lineage>
        <taxon>Bacteria</taxon>
        <taxon>Pseudomonadati</taxon>
        <taxon>Pseudomonadota</taxon>
        <taxon>Betaproteobacteria</taxon>
        <taxon>Burkholderiales</taxon>
        <taxon>Alcaligenaceae</taxon>
        <taxon>Pollutimonas</taxon>
    </lineage>
</organism>
<evidence type="ECO:0000256" key="2">
    <source>
        <dbReference type="ARBA" id="ARBA00023002"/>
    </source>
</evidence>
<dbReference type="Pfam" id="PF01613">
    <property type="entry name" value="Flavin_Reduct"/>
    <property type="match status" value="1"/>
</dbReference>
<dbReference type="PANTHER" id="PTHR30466:SF11">
    <property type="entry name" value="FLAVIN-DEPENDENT MONOOXYGENASE, REDUCTASE SUBUNIT HSAB"/>
    <property type="match status" value="1"/>
</dbReference>
<dbReference type="Proteomes" id="UP000283474">
    <property type="component" value="Chromosome"/>
</dbReference>
<protein>
    <submittedName>
        <fullName evidence="4">Flavin reductase</fullName>
    </submittedName>
</protein>
<reference evidence="4 5" key="1">
    <citation type="submission" date="2017-08" db="EMBL/GenBank/DDBJ databases">
        <authorList>
            <person name="Park S.-J."/>
            <person name="Kim H."/>
        </authorList>
    </citation>
    <scope>NUCLEOTIDE SEQUENCE [LARGE SCALE GENOMIC DNA]</scope>
    <source>
        <strain evidence="5">ye3</strain>
    </source>
</reference>
<dbReference type="Gene3D" id="2.30.110.10">
    <property type="entry name" value="Electron Transport, Fmn-binding Protein, Chain A"/>
    <property type="match status" value="1"/>
</dbReference>
<evidence type="ECO:0000259" key="3">
    <source>
        <dbReference type="SMART" id="SM00903"/>
    </source>
</evidence>
<dbReference type="SUPFAM" id="SSF50475">
    <property type="entry name" value="FMN-binding split barrel"/>
    <property type="match status" value="1"/>
</dbReference>
<name>A0A410G8H2_9BURK</name>
<dbReference type="KEGG" id="pus:CKA81_01095"/>
<dbReference type="EMBL" id="CP022987">
    <property type="protein sequence ID" value="QAA92593.1"/>
    <property type="molecule type" value="Genomic_DNA"/>
</dbReference>
<dbReference type="GO" id="GO:0042602">
    <property type="term" value="F:riboflavin reductase (NADPH) activity"/>
    <property type="evidence" value="ECO:0007669"/>
    <property type="project" value="TreeGrafter"/>
</dbReference>
<dbReference type="InterPro" id="IPR012349">
    <property type="entry name" value="Split_barrel_FMN-bd"/>
</dbReference>
<evidence type="ECO:0000313" key="5">
    <source>
        <dbReference type="Proteomes" id="UP000283474"/>
    </source>
</evidence>
<dbReference type="SMART" id="SM00903">
    <property type="entry name" value="Flavin_Reduct"/>
    <property type="match status" value="1"/>
</dbReference>
<feature type="domain" description="Flavin reductase like" evidence="3">
    <location>
        <begin position="17"/>
        <end position="163"/>
    </location>
</feature>
<proteinExistence type="inferred from homology"/>